<organism evidence="1 2">
    <name type="scientific">Haloactinopolyspora alba</name>
    <dbReference type="NCBI Taxonomy" id="648780"/>
    <lineage>
        <taxon>Bacteria</taxon>
        <taxon>Bacillati</taxon>
        <taxon>Actinomycetota</taxon>
        <taxon>Actinomycetes</taxon>
        <taxon>Jiangellales</taxon>
        <taxon>Jiangellaceae</taxon>
        <taxon>Haloactinopolyspora</taxon>
    </lineage>
</organism>
<reference evidence="1 2" key="1">
    <citation type="submission" date="2018-03" db="EMBL/GenBank/DDBJ databases">
        <title>Genomic Encyclopedia of Archaeal and Bacterial Type Strains, Phase II (KMG-II): from individual species to whole genera.</title>
        <authorList>
            <person name="Goeker M."/>
        </authorList>
    </citation>
    <scope>NUCLEOTIDE SEQUENCE [LARGE SCALE GENOMIC DNA]</scope>
    <source>
        <strain evidence="1 2">DSM 45211</strain>
    </source>
</reference>
<dbReference type="InterPro" id="IPR000836">
    <property type="entry name" value="PRTase_dom"/>
</dbReference>
<dbReference type="EMBL" id="PYGE01000001">
    <property type="protein sequence ID" value="PSL08467.1"/>
    <property type="molecule type" value="Genomic_DNA"/>
</dbReference>
<evidence type="ECO:0000313" key="2">
    <source>
        <dbReference type="Proteomes" id="UP000243528"/>
    </source>
</evidence>
<evidence type="ECO:0000313" key="1">
    <source>
        <dbReference type="EMBL" id="PSL08467.1"/>
    </source>
</evidence>
<comment type="caution">
    <text evidence="1">The sequence shown here is derived from an EMBL/GenBank/DDBJ whole genome shotgun (WGS) entry which is preliminary data.</text>
</comment>
<dbReference type="InterPro" id="IPR029057">
    <property type="entry name" value="PRTase-like"/>
</dbReference>
<dbReference type="SUPFAM" id="SSF53271">
    <property type="entry name" value="PRTase-like"/>
    <property type="match status" value="1"/>
</dbReference>
<dbReference type="GO" id="GO:0016757">
    <property type="term" value="F:glycosyltransferase activity"/>
    <property type="evidence" value="ECO:0007669"/>
    <property type="project" value="UniProtKB-KW"/>
</dbReference>
<dbReference type="CDD" id="cd06223">
    <property type="entry name" value="PRTases_typeI"/>
    <property type="match status" value="1"/>
</dbReference>
<sequence>MAEKPDVAQLADYLVSHAGGYLRNTVRIQRQTCSICTTPTNGYKTCYPCRGHQQQYRNELADLVAPVIYAKKGTQAGYLMHGYKQPPVAPEHRRIVATLSLVTLSLHSGCPGRLIGSPLTSWATVPSLAGRSGRHPLHALVARMVPLPEIPLHPGEDVVDPRAARADNFTADPVHDVGAHVLLLDDTWASGGHLQSAALALRQAGAAHVSGLVLARWIGESTVSTGDFRTKLARPYNPDVCPWTGATCP</sequence>
<keyword evidence="1" id="KW-0328">Glycosyltransferase</keyword>
<keyword evidence="1" id="KW-0808">Transferase</keyword>
<proteinExistence type="predicted"/>
<dbReference type="AlphaFoldDB" id="A0A2P8EG65"/>
<protein>
    <submittedName>
        <fullName evidence="1">Putative amidophosphoribosyltransferase</fullName>
    </submittedName>
</protein>
<gene>
    <name evidence="1" type="ORF">CLV30_101439</name>
</gene>
<name>A0A2P8EG65_9ACTN</name>
<dbReference type="Proteomes" id="UP000243528">
    <property type="component" value="Unassembled WGS sequence"/>
</dbReference>
<dbReference type="Gene3D" id="3.40.50.2020">
    <property type="match status" value="1"/>
</dbReference>
<accession>A0A2P8EG65</accession>
<keyword evidence="2" id="KW-1185">Reference proteome</keyword>